<accession>A0A222MYJ0</accession>
<organism evidence="3 4">
    <name type="scientific">Campylobacter avium LMG 24591</name>
    <dbReference type="NCBI Taxonomy" id="522484"/>
    <lineage>
        <taxon>Bacteria</taxon>
        <taxon>Pseudomonadati</taxon>
        <taxon>Campylobacterota</taxon>
        <taxon>Epsilonproteobacteria</taxon>
        <taxon>Campylobacterales</taxon>
        <taxon>Campylobacteraceae</taxon>
        <taxon>Campylobacter</taxon>
    </lineage>
</organism>
<evidence type="ECO:0000259" key="2">
    <source>
        <dbReference type="SMART" id="SM00854"/>
    </source>
</evidence>
<dbReference type="Gene3D" id="3.60.21.10">
    <property type="match status" value="1"/>
</dbReference>
<dbReference type="InterPro" id="IPR019079">
    <property type="entry name" value="Capsule_synth_CapA"/>
</dbReference>
<dbReference type="InterPro" id="IPR052169">
    <property type="entry name" value="CW_Biosynth-Accessory"/>
</dbReference>
<dbReference type="CDD" id="cd07381">
    <property type="entry name" value="MPP_CapA"/>
    <property type="match status" value="1"/>
</dbReference>
<dbReference type="SMART" id="SM00854">
    <property type="entry name" value="PGA_cap"/>
    <property type="match status" value="1"/>
</dbReference>
<evidence type="ECO:0000256" key="1">
    <source>
        <dbReference type="ARBA" id="ARBA00005662"/>
    </source>
</evidence>
<dbReference type="PANTHER" id="PTHR33393:SF12">
    <property type="entry name" value="CAPSULE BIOSYNTHESIS PROTEIN CAPA"/>
    <property type="match status" value="1"/>
</dbReference>
<dbReference type="PANTHER" id="PTHR33393">
    <property type="entry name" value="POLYGLUTAMINE SYNTHESIS ACCESSORY PROTEIN RV0574C-RELATED"/>
    <property type="match status" value="1"/>
</dbReference>
<proteinExistence type="inferred from homology"/>
<keyword evidence="4" id="KW-1185">Reference proteome</keyword>
<dbReference type="Pfam" id="PF09587">
    <property type="entry name" value="PGA_cap"/>
    <property type="match status" value="1"/>
</dbReference>
<comment type="similarity">
    <text evidence="1">Belongs to the CapA family.</text>
</comment>
<dbReference type="OrthoDB" id="9810718at2"/>
<dbReference type="InterPro" id="IPR029052">
    <property type="entry name" value="Metallo-depent_PP-like"/>
</dbReference>
<reference evidence="3 4" key="1">
    <citation type="submission" date="2017-07" db="EMBL/GenBank/DDBJ databases">
        <title>Analysis of two Campylobacter avium genomes and identification of a novel hippuricase gene.</title>
        <authorList>
            <person name="Miller W.G."/>
            <person name="Chapman M.H."/>
            <person name="Yee E."/>
            <person name="Revez J."/>
            <person name="Bono J.L."/>
            <person name="Rossi M."/>
        </authorList>
    </citation>
    <scope>NUCLEOTIDE SEQUENCE [LARGE SCALE GENOMIC DNA]</scope>
    <source>
        <strain evidence="3 4">LMG 24591</strain>
    </source>
</reference>
<dbReference type="KEGG" id="cavi:CAV_1009"/>
<feature type="domain" description="Capsule synthesis protein CapA" evidence="2">
    <location>
        <begin position="21"/>
        <end position="266"/>
    </location>
</feature>
<dbReference type="EMBL" id="CP022347">
    <property type="protein sequence ID" value="ASQ30666.1"/>
    <property type="molecule type" value="Genomic_DNA"/>
</dbReference>
<dbReference type="Proteomes" id="UP000201169">
    <property type="component" value="Chromosome"/>
</dbReference>
<dbReference type="RefSeq" id="WP_094325417.1">
    <property type="nucleotide sequence ID" value="NZ_CP022347.1"/>
</dbReference>
<dbReference type="SUPFAM" id="SSF56300">
    <property type="entry name" value="Metallo-dependent phosphatases"/>
    <property type="match status" value="1"/>
</dbReference>
<gene>
    <name evidence="3" type="ORF">CAV_1009</name>
</gene>
<evidence type="ECO:0000313" key="4">
    <source>
        <dbReference type="Proteomes" id="UP000201169"/>
    </source>
</evidence>
<evidence type="ECO:0000313" key="3">
    <source>
        <dbReference type="EMBL" id="ASQ30666.1"/>
    </source>
</evidence>
<sequence length="349" mass="40021">MRIFCLFFSLFLYLKANDNVSLIMAGDALLHSRVYKDAMFKDKNSSKISFDFTKILSPLQKLISSYDLAFYNQESLLGGTELGLSSYPNFNSPKEFGDAMLKLGFNLVSLANNHSLDKGEKGVLSSLKYWNKQNFLLHAGTYLSNEDKNSLSFFNINGIKFGLLAYTYGLNGHSLTKPFLVSLIDKKQMKKDIQRLRKDVDVLLVSLHWGDEYVFKPSKEQKELAKFLASLDVDVIIGTHSHVIAPIEFIDDTLVIYSLGNFLSAQNELEKRVGLLVGLIFEKDEKRARISKLGFEFIYTYRDSKDRNFRVYPFRDLNESILPNHKDIQKQYEKIVLDLNKSIQTSLPR</sequence>
<name>A0A222MYJ0_9BACT</name>
<dbReference type="AlphaFoldDB" id="A0A222MYJ0"/>
<protein>
    <submittedName>
        <fullName evidence="3">Poly-gamma-glutamate capsule biosynthesis protein CapA</fullName>
    </submittedName>
</protein>